<evidence type="ECO:0000313" key="1">
    <source>
        <dbReference type="EMBL" id="MBM3225601.1"/>
    </source>
</evidence>
<evidence type="ECO:0000313" key="2">
    <source>
        <dbReference type="Proteomes" id="UP000712673"/>
    </source>
</evidence>
<dbReference type="EMBL" id="VGLS01000626">
    <property type="protein sequence ID" value="MBM3225601.1"/>
    <property type="molecule type" value="Genomic_DNA"/>
</dbReference>
<gene>
    <name evidence="1" type="ORF">FJZ47_17630</name>
</gene>
<accession>A0A938B3Q7</accession>
<dbReference type="AlphaFoldDB" id="A0A938B3Q7"/>
<dbReference type="Proteomes" id="UP000712673">
    <property type="component" value="Unassembled WGS sequence"/>
</dbReference>
<protein>
    <submittedName>
        <fullName evidence="1">Uncharacterized protein</fullName>
    </submittedName>
</protein>
<reference evidence="1" key="1">
    <citation type="submission" date="2019-03" db="EMBL/GenBank/DDBJ databases">
        <title>Lake Tanganyika Metagenome-Assembled Genomes (MAGs).</title>
        <authorList>
            <person name="Tran P."/>
        </authorList>
    </citation>
    <scope>NUCLEOTIDE SEQUENCE</scope>
    <source>
        <strain evidence="1">K_DeepCast_65m_m2_066</strain>
    </source>
</reference>
<organism evidence="1 2">
    <name type="scientific">Tectimicrobiota bacterium</name>
    <dbReference type="NCBI Taxonomy" id="2528274"/>
    <lineage>
        <taxon>Bacteria</taxon>
        <taxon>Pseudomonadati</taxon>
        <taxon>Nitrospinota/Tectimicrobiota group</taxon>
        <taxon>Candidatus Tectimicrobiota</taxon>
    </lineage>
</organism>
<name>A0A938B3Q7_UNCTE</name>
<proteinExistence type="predicted"/>
<sequence>MDSSSAFPEPQPGTKAFQRLQQAQLEREAYPRRQWAEAREAYEGMAQRLTAGVGPWSYDPALYTITHASRRYQIDLETVTTPAELLDILLQIATKNAGKSTSLADLVALLEAISEELFQSPLRALFCPGGETRTVQWPRAQGIAANEDEATWGEGRENGF</sequence>
<comment type="caution">
    <text evidence="1">The sequence shown here is derived from an EMBL/GenBank/DDBJ whole genome shotgun (WGS) entry which is preliminary data.</text>
</comment>